<dbReference type="FunFam" id="3.40.30.10:FF:000159">
    <property type="entry name" value="Peroxiredoxin"/>
    <property type="match status" value="1"/>
</dbReference>
<dbReference type="GO" id="GO:0042744">
    <property type="term" value="P:hydrogen peroxide catabolic process"/>
    <property type="evidence" value="ECO:0007669"/>
    <property type="project" value="TreeGrafter"/>
</dbReference>
<evidence type="ECO:0000256" key="3">
    <source>
        <dbReference type="ARBA" id="ARBA00022862"/>
    </source>
</evidence>
<name>A0A136J0Q0_9PEZI</name>
<accession>A0A136J0Q0</accession>
<dbReference type="PANTHER" id="PTHR10430:SF39">
    <property type="entry name" value="PEROXISOMAL MEMBRANE ASSOCIATED PROTEIN 20"/>
    <property type="match status" value="1"/>
</dbReference>
<dbReference type="GO" id="GO:0005777">
    <property type="term" value="C:peroxisome"/>
    <property type="evidence" value="ECO:0007669"/>
    <property type="project" value="TreeGrafter"/>
</dbReference>
<dbReference type="GO" id="GO:0008379">
    <property type="term" value="F:thioredoxin peroxidase activity"/>
    <property type="evidence" value="ECO:0007669"/>
    <property type="project" value="InterPro"/>
</dbReference>
<dbReference type="SUPFAM" id="SSF52833">
    <property type="entry name" value="Thioredoxin-like"/>
    <property type="match status" value="1"/>
</dbReference>
<dbReference type="GO" id="GO:0005829">
    <property type="term" value="C:cytosol"/>
    <property type="evidence" value="ECO:0007669"/>
    <property type="project" value="TreeGrafter"/>
</dbReference>
<evidence type="ECO:0000256" key="1">
    <source>
        <dbReference type="ARBA" id="ARBA00010505"/>
    </source>
</evidence>
<evidence type="ECO:0000256" key="4">
    <source>
        <dbReference type="ARBA" id="ARBA00023002"/>
    </source>
</evidence>
<sequence>MAFRALRRAPATLARPAFTARRQFHASPPAFVQVGQEIPDMEVLFENSPGNKVNLKREFEKANGVIVGVPAAFSGACSAKHVPSYINHPKLADAGQVFVVSVNDAFVMKAWADQLDPTSESGIRFLGDPSGQFTEALDVGFDGSAIFGGMRSKRYALVVENGKVKSVHIEPDNTGTDVSMAGKVLQSLE</sequence>
<dbReference type="InterPro" id="IPR037944">
    <property type="entry name" value="PRX5-like"/>
</dbReference>
<comment type="function">
    <text evidence="7">Thiol-specific peroxidase that catalyzes the reduction of hydrogen peroxide and organic hydroperoxides to water and alcohols, respectively. Plays a role in cell protection against oxidative stress by detoxifying peroxides.</text>
</comment>
<evidence type="ECO:0000256" key="5">
    <source>
        <dbReference type="ARBA" id="ARBA00023284"/>
    </source>
</evidence>
<dbReference type="InterPro" id="IPR013740">
    <property type="entry name" value="Redoxin"/>
</dbReference>
<reference evidence="10" key="1">
    <citation type="submission" date="2016-02" db="EMBL/GenBank/DDBJ databases">
        <title>Draft genome sequence of Microdochium bolleyi, a fungal endophyte of beachgrass.</title>
        <authorList>
            <consortium name="DOE Joint Genome Institute"/>
            <person name="David A.S."/>
            <person name="May G."/>
            <person name="Haridas S."/>
            <person name="Lim J."/>
            <person name="Wang M."/>
            <person name="Labutti K."/>
            <person name="Lipzen A."/>
            <person name="Barry K."/>
            <person name="Grigoriev I.V."/>
        </authorList>
    </citation>
    <scope>NUCLEOTIDE SEQUENCE [LARGE SCALE GENOMIC DNA]</scope>
    <source>
        <strain evidence="10">J235TASD1</strain>
    </source>
</reference>
<dbReference type="EMBL" id="KQ964252">
    <property type="protein sequence ID" value="KXJ90703.1"/>
    <property type="molecule type" value="Genomic_DNA"/>
</dbReference>
<keyword evidence="5 7" id="KW-0676">Redox-active center</keyword>
<evidence type="ECO:0000313" key="9">
    <source>
        <dbReference type="EMBL" id="KXJ90703.1"/>
    </source>
</evidence>
<evidence type="ECO:0000256" key="6">
    <source>
        <dbReference type="PIRSR" id="PIRSR637944-1"/>
    </source>
</evidence>
<dbReference type="Pfam" id="PF08534">
    <property type="entry name" value="Redoxin"/>
    <property type="match status" value="1"/>
</dbReference>
<dbReference type="PANTHER" id="PTHR10430">
    <property type="entry name" value="PEROXIREDOXIN"/>
    <property type="match status" value="1"/>
</dbReference>
<keyword evidence="10" id="KW-1185">Reference proteome</keyword>
<feature type="active site" description="Cysteine sulfenic acid (-SOH) intermediate" evidence="6">
    <location>
        <position position="77"/>
    </location>
</feature>
<gene>
    <name evidence="9" type="ORF">Micbo1qcDRAFT_135985</name>
</gene>
<dbReference type="InterPro" id="IPR036249">
    <property type="entry name" value="Thioredoxin-like_sf"/>
</dbReference>
<evidence type="ECO:0000259" key="8">
    <source>
        <dbReference type="Pfam" id="PF08534"/>
    </source>
</evidence>
<dbReference type="STRING" id="196109.A0A136J0Q0"/>
<proteinExistence type="inferred from homology"/>
<keyword evidence="2 7" id="KW-0575">Peroxidase</keyword>
<dbReference type="GO" id="GO:0034599">
    <property type="term" value="P:cellular response to oxidative stress"/>
    <property type="evidence" value="ECO:0007669"/>
    <property type="project" value="InterPro"/>
</dbReference>
<comment type="similarity">
    <text evidence="1 7">Belongs to the peroxiredoxin family. Prx5 subfamily.</text>
</comment>
<protein>
    <submittedName>
        <fullName evidence="9">AhpC/TSA family protein</fullName>
    </submittedName>
</protein>
<keyword evidence="4 7" id="KW-0560">Oxidoreductase</keyword>
<evidence type="ECO:0000313" key="10">
    <source>
        <dbReference type="Proteomes" id="UP000070501"/>
    </source>
</evidence>
<feature type="domain" description="Redoxin" evidence="8">
    <location>
        <begin position="33"/>
        <end position="185"/>
    </location>
</feature>
<dbReference type="Proteomes" id="UP000070501">
    <property type="component" value="Unassembled WGS sequence"/>
</dbReference>
<dbReference type="AlphaFoldDB" id="A0A136J0Q0"/>
<dbReference type="InParanoid" id="A0A136J0Q0"/>
<dbReference type="CDD" id="cd03013">
    <property type="entry name" value="PRX5_like"/>
    <property type="match status" value="1"/>
</dbReference>
<dbReference type="Gene3D" id="3.40.30.10">
    <property type="entry name" value="Glutaredoxin"/>
    <property type="match status" value="1"/>
</dbReference>
<dbReference type="OrthoDB" id="1882547at2759"/>
<evidence type="ECO:0000256" key="7">
    <source>
        <dbReference type="RuleBase" id="RU366011"/>
    </source>
</evidence>
<dbReference type="GO" id="GO:0045454">
    <property type="term" value="P:cell redox homeostasis"/>
    <property type="evidence" value="ECO:0007669"/>
    <property type="project" value="TreeGrafter"/>
</dbReference>
<organism evidence="9 10">
    <name type="scientific">Microdochium bolleyi</name>
    <dbReference type="NCBI Taxonomy" id="196109"/>
    <lineage>
        <taxon>Eukaryota</taxon>
        <taxon>Fungi</taxon>
        <taxon>Dikarya</taxon>
        <taxon>Ascomycota</taxon>
        <taxon>Pezizomycotina</taxon>
        <taxon>Sordariomycetes</taxon>
        <taxon>Xylariomycetidae</taxon>
        <taxon>Xylariales</taxon>
        <taxon>Microdochiaceae</taxon>
        <taxon>Microdochium</taxon>
    </lineage>
</organism>
<keyword evidence="3 7" id="KW-0049">Antioxidant</keyword>
<evidence type="ECO:0000256" key="2">
    <source>
        <dbReference type="ARBA" id="ARBA00022559"/>
    </source>
</evidence>
<dbReference type="GO" id="GO:0005739">
    <property type="term" value="C:mitochondrion"/>
    <property type="evidence" value="ECO:0007669"/>
    <property type="project" value="TreeGrafter"/>
</dbReference>